<comment type="domain">
    <text evidence="6">Has an N-terminal Jag-N domain and 2 RNA-binding domains (KH and R3H).</text>
</comment>
<dbReference type="Proteomes" id="UP000076865">
    <property type="component" value="Chromosome"/>
</dbReference>
<dbReference type="InterPro" id="IPR036867">
    <property type="entry name" value="R3H_dom_sf"/>
</dbReference>
<evidence type="ECO:0000256" key="4">
    <source>
        <dbReference type="ARBA" id="ARBA00023186"/>
    </source>
</evidence>
<evidence type="ECO:0000256" key="1">
    <source>
        <dbReference type="ARBA" id="ARBA00022490"/>
    </source>
</evidence>
<keyword evidence="3 6" id="KW-0133">Cell shape</keyword>
<protein>
    <recommendedName>
        <fullName evidence="6">RNA-binding protein KhpB</fullName>
    </recommendedName>
    <alternativeName>
        <fullName evidence="6">RNA-binding protein EloR</fullName>
    </alternativeName>
</protein>
<dbReference type="EMBL" id="CP015438">
    <property type="protein sequence ID" value="ANB59453.1"/>
    <property type="molecule type" value="Genomic_DNA"/>
</dbReference>
<dbReference type="InterPro" id="IPR034079">
    <property type="entry name" value="R3H_KhpB"/>
</dbReference>
<dbReference type="PANTHER" id="PTHR35800">
    <property type="entry name" value="PROTEIN JAG"/>
    <property type="match status" value="1"/>
</dbReference>
<dbReference type="GO" id="GO:0005737">
    <property type="term" value="C:cytoplasm"/>
    <property type="evidence" value="ECO:0007669"/>
    <property type="project" value="UniProtKB-SubCell"/>
</dbReference>
<dbReference type="OrthoDB" id="9794483at2"/>
<keyword evidence="1 6" id="KW-0963">Cytoplasm</keyword>
<dbReference type="GO" id="GO:0003723">
    <property type="term" value="F:RNA binding"/>
    <property type="evidence" value="ECO:0007669"/>
    <property type="project" value="UniProtKB-UniRule"/>
</dbReference>
<dbReference type="InterPro" id="IPR038008">
    <property type="entry name" value="Jag_KH"/>
</dbReference>
<reference evidence="8 9" key="1">
    <citation type="journal article" date="2006" name="Syst. Appl. Microbiol.">
        <title>Anoxybacillus amylolyticus sp. nov., a thermophilic amylase producing bacterium isolated from Mount Rittmann (Antarctica).</title>
        <authorList>
            <person name="Poli A."/>
            <person name="Esposito E."/>
            <person name="Lama L."/>
            <person name="Orlando P."/>
            <person name="Nicolaus G."/>
            <person name="de Appolonia F."/>
            <person name="Gambacorta A."/>
            <person name="Nicolaus B."/>
        </authorList>
    </citation>
    <scope>NUCLEOTIDE SEQUENCE [LARGE SCALE GENOMIC DNA]</scope>
    <source>
        <strain evidence="8 9">DSM 15939</strain>
    </source>
</reference>
<dbReference type="Pfam" id="PF14804">
    <property type="entry name" value="Jag_N"/>
    <property type="match status" value="1"/>
</dbReference>
<dbReference type="InterPro" id="IPR032782">
    <property type="entry name" value="KhpB_N"/>
</dbReference>
<keyword evidence="5 6" id="KW-0961">Cell wall biogenesis/degradation</keyword>
<keyword evidence="9" id="KW-1185">Reference proteome</keyword>
<dbReference type="PATRIC" id="fig|294699.3.peg.190"/>
<evidence type="ECO:0000259" key="7">
    <source>
        <dbReference type="PROSITE" id="PS51061"/>
    </source>
</evidence>
<feature type="region of interest" description="Jag_N domain" evidence="6">
    <location>
        <begin position="5"/>
        <end position="55"/>
    </location>
</feature>
<dbReference type="InterPro" id="IPR038247">
    <property type="entry name" value="Jag_N_dom_sf"/>
</dbReference>
<dbReference type="SUPFAM" id="SSF82708">
    <property type="entry name" value="R3H domain"/>
    <property type="match status" value="1"/>
</dbReference>
<comment type="function">
    <text evidence="6">A probable RNA chaperone. Forms a complex with KhpA which binds to cellular RNA and controls its expression. Plays a role in peptidoglycan (PG) homeostasis and cell length regulation.</text>
</comment>
<dbReference type="GO" id="GO:0008360">
    <property type="term" value="P:regulation of cell shape"/>
    <property type="evidence" value="ECO:0007669"/>
    <property type="project" value="UniProtKB-KW"/>
</dbReference>
<dbReference type="Gene3D" id="3.30.300.20">
    <property type="match status" value="1"/>
</dbReference>
<dbReference type="GO" id="GO:0071555">
    <property type="term" value="P:cell wall organization"/>
    <property type="evidence" value="ECO:0007669"/>
    <property type="project" value="UniProtKB-KW"/>
</dbReference>
<evidence type="ECO:0000313" key="9">
    <source>
        <dbReference type="Proteomes" id="UP000076865"/>
    </source>
</evidence>
<dbReference type="InterPro" id="IPR001374">
    <property type="entry name" value="R3H_dom"/>
</dbReference>
<evidence type="ECO:0000256" key="6">
    <source>
        <dbReference type="HAMAP-Rule" id="MF_00867"/>
    </source>
</evidence>
<dbReference type="SMART" id="SM01245">
    <property type="entry name" value="Jag_N"/>
    <property type="match status" value="1"/>
</dbReference>
<dbReference type="InterPro" id="IPR039247">
    <property type="entry name" value="KhpB"/>
</dbReference>
<keyword evidence="2 6" id="KW-0694">RNA-binding</keyword>
<gene>
    <name evidence="6" type="primary">khpB</name>
    <name evidence="6" type="synonym">eloR</name>
    <name evidence="8" type="ORF">GFC30_209</name>
</gene>
<name>A0A160F1Z0_9BACL</name>
<evidence type="ECO:0000313" key="8">
    <source>
        <dbReference type="EMBL" id="ANB59453.1"/>
    </source>
</evidence>
<dbReference type="KEGG" id="aamy:GFC30_209"/>
<dbReference type="AlphaFoldDB" id="A0A160F1Z0"/>
<dbReference type="PROSITE" id="PS51061">
    <property type="entry name" value="R3H"/>
    <property type="match status" value="1"/>
</dbReference>
<dbReference type="Gene3D" id="3.30.30.80">
    <property type="entry name" value="probable RNA-binding protein from clostridium symbiosum atcc 14940"/>
    <property type="match status" value="1"/>
</dbReference>
<evidence type="ECO:0000256" key="3">
    <source>
        <dbReference type="ARBA" id="ARBA00022960"/>
    </source>
</evidence>
<dbReference type="SMART" id="SM00393">
    <property type="entry name" value="R3H"/>
    <property type="match status" value="1"/>
</dbReference>
<dbReference type="Gene3D" id="3.30.1370.50">
    <property type="entry name" value="R3H-like domain"/>
    <property type="match status" value="1"/>
</dbReference>
<keyword evidence="4 6" id="KW-0143">Chaperone</keyword>
<proteinExistence type="inferred from homology"/>
<evidence type="ECO:0000256" key="5">
    <source>
        <dbReference type="ARBA" id="ARBA00023316"/>
    </source>
</evidence>
<comment type="subunit">
    <text evidence="6">Forms a complex with KhpA.</text>
</comment>
<sequence length="211" mass="23442">MKEVTATASTVDEAIQLALSQLGVSKDRVEISVLDEGKKGLFGIFGNKPAVVKATVLPHPVEEAEAFLKKVIEQMGISAHIETTENEKDVQFMIVGEQVARVIGKHGQTLNSLQLLTQLVANRYAKGYIHITVDAENYRVRRQEVLMQLAKKLAEKALKTGKEVKLEPLPAYERKVIHATLATNGKVKTYSVGTEPHRYIIIAPVRTNRQY</sequence>
<dbReference type="RefSeq" id="WP_066322299.1">
    <property type="nucleotide sequence ID" value="NZ_CP015438.1"/>
</dbReference>
<dbReference type="CDD" id="cd02414">
    <property type="entry name" value="KH-II_Jag"/>
    <property type="match status" value="1"/>
</dbReference>
<dbReference type="CDD" id="cd02644">
    <property type="entry name" value="R3H_jag"/>
    <property type="match status" value="1"/>
</dbReference>
<dbReference type="PANTHER" id="PTHR35800:SF1">
    <property type="entry name" value="RNA-BINDING PROTEIN KHPB"/>
    <property type="match status" value="1"/>
</dbReference>
<evidence type="ECO:0000256" key="2">
    <source>
        <dbReference type="ARBA" id="ARBA00022884"/>
    </source>
</evidence>
<organism evidence="8 9">
    <name type="scientific">Anoxybacteroides amylolyticum</name>
    <dbReference type="NCBI Taxonomy" id="294699"/>
    <lineage>
        <taxon>Bacteria</taxon>
        <taxon>Bacillati</taxon>
        <taxon>Bacillota</taxon>
        <taxon>Bacilli</taxon>
        <taxon>Bacillales</taxon>
        <taxon>Anoxybacillaceae</taxon>
        <taxon>Anoxybacteroides</taxon>
    </lineage>
</organism>
<comment type="similarity">
    <text evidence="6">Belongs to the KhpB RNA-binding protein family.</text>
</comment>
<feature type="domain" description="R3H" evidence="7">
    <location>
        <begin position="140"/>
        <end position="206"/>
    </location>
</feature>
<dbReference type="GO" id="GO:0009252">
    <property type="term" value="P:peptidoglycan biosynthetic process"/>
    <property type="evidence" value="ECO:0007669"/>
    <property type="project" value="UniProtKB-UniRule"/>
</dbReference>
<dbReference type="InterPro" id="IPR015946">
    <property type="entry name" value="KH_dom-like_a/b"/>
</dbReference>
<dbReference type="Pfam" id="PF01424">
    <property type="entry name" value="R3H"/>
    <property type="match status" value="1"/>
</dbReference>
<dbReference type="HAMAP" id="MF_00867">
    <property type="entry name" value="KhpB"/>
    <property type="match status" value="1"/>
</dbReference>
<dbReference type="Pfam" id="PF13083">
    <property type="entry name" value="KH_KhpA-B"/>
    <property type="match status" value="1"/>
</dbReference>
<dbReference type="NCBIfam" id="NF041568">
    <property type="entry name" value="Jag_EloR"/>
    <property type="match status" value="1"/>
</dbReference>
<accession>A0A160F1Z0</accession>
<comment type="subcellular location">
    <subcellularLocation>
        <location evidence="6">Cytoplasm</location>
    </subcellularLocation>
</comment>